<accession>A0AAN6LT60</accession>
<comment type="caution">
    <text evidence="2">The sequence shown here is derived from an EMBL/GenBank/DDBJ whole genome shotgun (WGS) entry which is preliminary data.</text>
</comment>
<dbReference type="AlphaFoldDB" id="A0AAN6LT60"/>
<feature type="compositionally biased region" description="Basic residues" evidence="1">
    <location>
        <begin position="40"/>
        <end position="58"/>
    </location>
</feature>
<gene>
    <name evidence="2" type="ORF">GRF29_154g270334</name>
</gene>
<name>A0AAN6LT60_9PLEO</name>
<proteinExistence type="predicted"/>
<protein>
    <submittedName>
        <fullName evidence="2">Uncharacterized protein</fullName>
    </submittedName>
</protein>
<evidence type="ECO:0000256" key="1">
    <source>
        <dbReference type="SAM" id="MobiDB-lite"/>
    </source>
</evidence>
<feature type="compositionally biased region" description="Basic residues" evidence="1">
    <location>
        <begin position="1"/>
        <end position="11"/>
    </location>
</feature>
<keyword evidence="3" id="KW-1185">Reference proteome</keyword>
<feature type="compositionally biased region" description="Pro residues" evidence="1">
    <location>
        <begin position="59"/>
        <end position="94"/>
    </location>
</feature>
<dbReference type="PRINTS" id="PR01217">
    <property type="entry name" value="PRICHEXTENSN"/>
</dbReference>
<evidence type="ECO:0000313" key="3">
    <source>
        <dbReference type="Proteomes" id="UP001280581"/>
    </source>
</evidence>
<organism evidence="2 3">
    <name type="scientific">Pseudopithomyces chartarum</name>
    <dbReference type="NCBI Taxonomy" id="1892770"/>
    <lineage>
        <taxon>Eukaryota</taxon>
        <taxon>Fungi</taxon>
        <taxon>Dikarya</taxon>
        <taxon>Ascomycota</taxon>
        <taxon>Pezizomycotina</taxon>
        <taxon>Dothideomycetes</taxon>
        <taxon>Pleosporomycetidae</taxon>
        <taxon>Pleosporales</taxon>
        <taxon>Massarineae</taxon>
        <taxon>Didymosphaeriaceae</taxon>
        <taxon>Pseudopithomyces</taxon>
    </lineage>
</organism>
<feature type="region of interest" description="Disordered" evidence="1">
    <location>
        <begin position="1"/>
        <end position="105"/>
    </location>
</feature>
<sequence length="176" mass="18883">MAQTRPKKGGPKKIPTTTSTGVSKKPPKKPTQKPTEKPSKKPTKKPSKKPSKKPHPHHPPPPPPPPPPPSHLPLSPHPLSPPLPPPPTPTPTPSHTPYHLLPEGSSLTLSLPPQAAIRHLGTLNCNTCVGLFVPLTPSRAYLAHFNLEPLRANGQPYKNQVLKNYEPRSGRGGGVP</sequence>
<dbReference type="Proteomes" id="UP001280581">
    <property type="component" value="Unassembled WGS sequence"/>
</dbReference>
<dbReference type="EMBL" id="WVTA01000013">
    <property type="protein sequence ID" value="KAK3202633.1"/>
    <property type="molecule type" value="Genomic_DNA"/>
</dbReference>
<reference evidence="2 3" key="1">
    <citation type="submission" date="2021-02" db="EMBL/GenBank/DDBJ databases">
        <title>Genome assembly of Pseudopithomyces chartarum.</title>
        <authorList>
            <person name="Jauregui R."/>
            <person name="Singh J."/>
            <person name="Voisey C."/>
        </authorList>
    </citation>
    <scope>NUCLEOTIDE SEQUENCE [LARGE SCALE GENOMIC DNA]</scope>
    <source>
        <strain evidence="2 3">AGR01</strain>
    </source>
</reference>
<feature type="compositionally biased region" description="Low complexity" evidence="1">
    <location>
        <begin position="12"/>
        <end position="21"/>
    </location>
</feature>
<evidence type="ECO:0000313" key="2">
    <source>
        <dbReference type="EMBL" id="KAK3202633.1"/>
    </source>
</evidence>